<evidence type="ECO:0000313" key="1">
    <source>
        <dbReference type="EMBL" id="AQQ58825.1"/>
    </source>
</evidence>
<dbReference type="EMBL" id="CP019645">
    <property type="protein sequence ID" value="AQQ58825.1"/>
    <property type="molecule type" value="Genomic_DNA"/>
</dbReference>
<protein>
    <submittedName>
        <fullName evidence="1">Uncharacterized protein</fullName>
    </submittedName>
</protein>
<dbReference type="AlphaFoldDB" id="A0A1Q2LEI7"/>
<name>A0A1Q2LEI7_9HELI</name>
<organism evidence="1 2">
    <name type="scientific">Helicobacter bilis</name>
    <dbReference type="NCBI Taxonomy" id="37372"/>
    <lineage>
        <taxon>Bacteria</taxon>
        <taxon>Pseudomonadati</taxon>
        <taxon>Campylobacterota</taxon>
        <taxon>Epsilonproteobacteria</taxon>
        <taxon>Campylobacterales</taxon>
        <taxon>Helicobacteraceae</taxon>
        <taxon>Helicobacter</taxon>
    </lineage>
</organism>
<dbReference type="KEGG" id="hbl:XJ32_00515"/>
<dbReference type="Proteomes" id="UP000188298">
    <property type="component" value="Chromosome"/>
</dbReference>
<proteinExistence type="predicted"/>
<sequence length="86" mass="9656">MGNTTLYPFSNDINKISFAFISNSIKEQYIGFSNKNLNDALLLIMQSIGENIPTNLLPSTKIFFTNTQSKTLEALEISLNNKKKIP</sequence>
<evidence type="ECO:0000313" key="2">
    <source>
        <dbReference type="Proteomes" id="UP000188298"/>
    </source>
</evidence>
<gene>
    <name evidence="1" type="ORF">XJ32_00515</name>
</gene>
<accession>A0A1Q2LEI7</accession>
<reference evidence="1 2" key="1">
    <citation type="submission" date="2017-02" db="EMBL/GenBank/DDBJ databases">
        <title>Whole genome sequencing of Helicobacter bilis strain AAQJH.</title>
        <authorList>
            <person name="Conlan S."/>
            <person name="Thomas P.J."/>
            <person name="Mullikin J."/>
            <person name="Palmore T.N."/>
            <person name="Frank K.M."/>
            <person name="Segre J.A."/>
        </authorList>
    </citation>
    <scope>NUCLEOTIDE SEQUENCE [LARGE SCALE GENOMIC DNA]</scope>
    <source>
        <strain evidence="1 2">AAQJH</strain>
    </source>
</reference>
<dbReference type="RefSeq" id="WP_077387974.1">
    <property type="nucleotide sequence ID" value="NZ_CP019645.1"/>
</dbReference>